<evidence type="ECO:0000256" key="3">
    <source>
        <dbReference type="ARBA" id="ARBA00022679"/>
    </source>
</evidence>
<dbReference type="AlphaFoldDB" id="S8E3D6"/>
<dbReference type="SUPFAM" id="SSF53756">
    <property type="entry name" value="UDP-Glycosyltransferase/glycogen phosphorylase"/>
    <property type="match status" value="1"/>
</dbReference>
<evidence type="ECO:0000256" key="2">
    <source>
        <dbReference type="ARBA" id="ARBA00022676"/>
    </source>
</evidence>
<dbReference type="Gene3D" id="3.40.50.2000">
    <property type="entry name" value="Glycogen Phosphorylase B"/>
    <property type="match status" value="2"/>
</dbReference>
<dbReference type="PROSITE" id="PS00375">
    <property type="entry name" value="UDPGT"/>
    <property type="match status" value="1"/>
</dbReference>
<keyword evidence="3 4" id="KW-0808">Transferase</keyword>
<dbReference type="FunFam" id="3.40.50.2000:FF:000056">
    <property type="entry name" value="Glycosyltransferase"/>
    <property type="match status" value="1"/>
</dbReference>
<evidence type="ECO:0000313" key="6">
    <source>
        <dbReference type="EMBL" id="EPS66787.1"/>
    </source>
</evidence>
<dbReference type="CDD" id="cd03784">
    <property type="entry name" value="GT1_Gtf-like"/>
    <property type="match status" value="1"/>
</dbReference>
<dbReference type="PANTHER" id="PTHR48046">
    <property type="entry name" value="UDP-GLYCOSYLTRANSFERASE 72E1"/>
    <property type="match status" value="1"/>
</dbReference>
<dbReference type="PANTHER" id="PTHR48046:SF1">
    <property type="entry name" value="GLYCOSYLTRANSFERASE-RELATED"/>
    <property type="match status" value="1"/>
</dbReference>
<comment type="similarity">
    <text evidence="1 4">Belongs to the UDP-glycosyltransferase family.</text>
</comment>
<dbReference type="GO" id="GO:0008194">
    <property type="term" value="F:UDP-glycosyltransferase activity"/>
    <property type="evidence" value="ECO:0007669"/>
    <property type="project" value="InterPro"/>
</dbReference>
<organism evidence="6 7">
    <name type="scientific">Genlisea aurea</name>
    <dbReference type="NCBI Taxonomy" id="192259"/>
    <lineage>
        <taxon>Eukaryota</taxon>
        <taxon>Viridiplantae</taxon>
        <taxon>Streptophyta</taxon>
        <taxon>Embryophyta</taxon>
        <taxon>Tracheophyta</taxon>
        <taxon>Spermatophyta</taxon>
        <taxon>Magnoliopsida</taxon>
        <taxon>eudicotyledons</taxon>
        <taxon>Gunneridae</taxon>
        <taxon>Pentapetalae</taxon>
        <taxon>asterids</taxon>
        <taxon>lamiids</taxon>
        <taxon>Lamiales</taxon>
        <taxon>Lentibulariaceae</taxon>
        <taxon>Genlisea</taxon>
    </lineage>
</organism>
<dbReference type="EMBL" id="AUSU01003479">
    <property type="protein sequence ID" value="EPS66787.1"/>
    <property type="molecule type" value="Genomic_DNA"/>
</dbReference>
<sequence>MDHRNLHIVVVSTPGIGHVIPVLVLAKRLATLHGVRVTIVRVTVAGAPPEPKLFTVPYPDDLVRILQLPPVDISHVVDESTQIVTRLFMMFRAAASSLRSAISALEPRPDAIVADLFSVETPGICTGEFDDIPKFYFIASNAWFSALAIYSPILDREIAGEYADLHEKLAIPGCVSVAPEDVPDPMLDRNDEQYGEYLKIGRSIPLFDGILISTWEELEKETLKAFRENETWKSIIDIPVYPIGPLTRPAGELKPSSELFSWLDKQPDDSVLFVSFGSGGVLSPEQTTELAWGLELSRQRFVWVVRPPTSGRADDEFFTVGGERSQETLAHLPEGFVARTGERAILIPMWAEQLEILSHPAVGGFLSHCGWNSTLESITNGIPMIAWPLYAEQRMNATLLTDQLSVAVRPAVLPAKKVVSREEVARLVRSVMEDDETGRRMRERAQQLKITGAEALINGGSSHKSLSQLLSKITASKKKQPTTPLLM</sequence>
<evidence type="ECO:0000256" key="4">
    <source>
        <dbReference type="RuleBase" id="RU003718"/>
    </source>
</evidence>
<dbReference type="EC" id="2.4.1.-" evidence="5"/>
<dbReference type="InterPro" id="IPR002213">
    <property type="entry name" value="UDP_glucos_trans"/>
</dbReference>
<keyword evidence="7" id="KW-1185">Reference proteome</keyword>
<dbReference type="Proteomes" id="UP000015453">
    <property type="component" value="Unassembled WGS sequence"/>
</dbReference>
<dbReference type="OrthoDB" id="5835829at2759"/>
<name>S8E3D6_9LAMI</name>
<keyword evidence="2 4" id="KW-0328">Glycosyltransferase</keyword>
<evidence type="ECO:0000256" key="1">
    <source>
        <dbReference type="ARBA" id="ARBA00009995"/>
    </source>
</evidence>
<accession>S8E3D6</accession>
<reference evidence="6 7" key="1">
    <citation type="journal article" date="2013" name="BMC Genomics">
        <title>The miniature genome of a carnivorous plant Genlisea aurea contains a low number of genes and short non-coding sequences.</title>
        <authorList>
            <person name="Leushkin E.V."/>
            <person name="Sutormin R.A."/>
            <person name="Nabieva E.R."/>
            <person name="Penin A.A."/>
            <person name="Kondrashov A.S."/>
            <person name="Logacheva M.D."/>
        </authorList>
    </citation>
    <scope>NUCLEOTIDE SEQUENCE [LARGE SCALE GENOMIC DNA]</scope>
</reference>
<gene>
    <name evidence="6" type="ORF">M569_07987</name>
</gene>
<evidence type="ECO:0000256" key="5">
    <source>
        <dbReference type="RuleBase" id="RU362057"/>
    </source>
</evidence>
<dbReference type="InterPro" id="IPR035595">
    <property type="entry name" value="UDP_glycos_trans_CS"/>
</dbReference>
<comment type="caution">
    <text evidence="6">The sequence shown here is derived from an EMBL/GenBank/DDBJ whole genome shotgun (WGS) entry which is preliminary data.</text>
</comment>
<evidence type="ECO:0000313" key="7">
    <source>
        <dbReference type="Proteomes" id="UP000015453"/>
    </source>
</evidence>
<dbReference type="Pfam" id="PF00201">
    <property type="entry name" value="UDPGT"/>
    <property type="match status" value="1"/>
</dbReference>
<protein>
    <recommendedName>
        <fullName evidence="5">Glycosyltransferase</fullName>
        <ecNumber evidence="5">2.4.1.-</ecNumber>
    </recommendedName>
</protein>
<proteinExistence type="inferred from homology"/>